<gene>
    <name evidence="5" type="ORF">F2Y61_02495</name>
</gene>
<name>A0A5M5ZZB5_9BACT</name>
<dbReference type="EMBL" id="VVZB01000001">
    <property type="protein sequence ID" value="KAA5386712.1"/>
    <property type="molecule type" value="Genomic_DNA"/>
</dbReference>
<dbReference type="Gene3D" id="3.40.50.11660">
    <property type="entry name" value="Glycosyl transferase family 10, C-terminal domain"/>
    <property type="match status" value="1"/>
</dbReference>
<evidence type="ECO:0000313" key="6">
    <source>
        <dbReference type="Proteomes" id="UP000347681"/>
    </source>
</evidence>
<dbReference type="AlphaFoldDB" id="A0A5M5ZZB5"/>
<evidence type="ECO:0000256" key="2">
    <source>
        <dbReference type="ARBA" id="ARBA00022676"/>
    </source>
</evidence>
<feature type="domain" description="Fucosyltransferase C-terminal" evidence="4">
    <location>
        <begin position="166"/>
        <end position="282"/>
    </location>
</feature>
<proteinExistence type="inferred from homology"/>
<dbReference type="PANTHER" id="PTHR11929:SF194">
    <property type="entry name" value="ALPHA-(1,3)-FUCOSYLTRANSFERASE 10"/>
    <property type="match status" value="1"/>
</dbReference>
<reference evidence="5 6" key="1">
    <citation type="journal article" date="2019" name="Nat. Med.">
        <title>A library of human gut bacterial isolates paired with longitudinal multiomics data enables mechanistic microbiome research.</title>
        <authorList>
            <person name="Poyet M."/>
            <person name="Groussin M."/>
            <person name="Gibbons S.M."/>
            <person name="Avila-Pacheco J."/>
            <person name="Jiang X."/>
            <person name="Kearney S.M."/>
            <person name="Perrotta A.R."/>
            <person name="Berdy B."/>
            <person name="Zhao S."/>
            <person name="Lieberman T.D."/>
            <person name="Swanson P.K."/>
            <person name="Smith M."/>
            <person name="Roesemann S."/>
            <person name="Alexander J.E."/>
            <person name="Rich S.A."/>
            <person name="Livny J."/>
            <person name="Vlamakis H."/>
            <person name="Clish C."/>
            <person name="Bullock K."/>
            <person name="Deik A."/>
            <person name="Scott J."/>
            <person name="Pierce K.A."/>
            <person name="Xavier R.J."/>
            <person name="Alm E.J."/>
        </authorList>
    </citation>
    <scope>NUCLEOTIDE SEQUENCE [LARGE SCALE GENOMIC DNA]</scope>
    <source>
        <strain evidence="5 6">BIOML-A5</strain>
    </source>
</reference>
<keyword evidence="3" id="KW-0808">Transferase</keyword>
<evidence type="ECO:0000256" key="3">
    <source>
        <dbReference type="ARBA" id="ARBA00022679"/>
    </source>
</evidence>
<sequence>MKEFIKSLLPYGVVSKLQKQILITEPESIELFNSEGDRVNVFYLQDALCRHQPYSLVSGRKPRTVFWDRNNYALPVHFYTRLEIFKQSKCGEKHFGILQESEQICPGDYKRLLNEQESVNSLDALFTHSEKLLNKYGNAKIIPGGGVWYGTKKHGGIMDPLAYLKKSKMLSIVSSDKAQCELHQFRLDLAKEMLRTKLGDVMGTVVNKYVHIADSLTDYKYSVAIENCSARYYYTEKIMNCFASMTVPVYYGAHDIGKFFNLDGIIVIDEPTVECAIKVLKNCSQNDYISRKEAIMDNYNRVQKYLCQEDYLMKNYSSIIIGK</sequence>
<dbReference type="GO" id="GO:0008417">
    <property type="term" value="F:fucosyltransferase activity"/>
    <property type="evidence" value="ECO:0007669"/>
    <property type="project" value="InterPro"/>
</dbReference>
<evidence type="ECO:0000256" key="1">
    <source>
        <dbReference type="ARBA" id="ARBA00008919"/>
    </source>
</evidence>
<dbReference type="SUPFAM" id="SSF53756">
    <property type="entry name" value="UDP-Glycosyltransferase/glycogen phosphorylase"/>
    <property type="match status" value="1"/>
</dbReference>
<dbReference type="InterPro" id="IPR055270">
    <property type="entry name" value="Glyco_tran_10_C"/>
</dbReference>
<organism evidence="5 6">
    <name type="scientific">Phocaeicola dorei</name>
    <dbReference type="NCBI Taxonomy" id="357276"/>
    <lineage>
        <taxon>Bacteria</taxon>
        <taxon>Pseudomonadati</taxon>
        <taxon>Bacteroidota</taxon>
        <taxon>Bacteroidia</taxon>
        <taxon>Bacteroidales</taxon>
        <taxon>Bacteroidaceae</taxon>
        <taxon>Phocaeicola</taxon>
    </lineage>
</organism>
<evidence type="ECO:0000313" key="5">
    <source>
        <dbReference type="EMBL" id="KAA5386712.1"/>
    </source>
</evidence>
<dbReference type="GO" id="GO:0016020">
    <property type="term" value="C:membrane"/>
    <property type="evidence" value="ECO:0007669"/>
    <property type="project" value="InterPro"/>
</dbReference>
<dbReference type="Pfam" id="PF00852">
    <property type="entry name" value="Glyco_transf_10"/>
    <property type="match status" value="1"/>
</dbReference>
<dbReference type="RefSeq" id="WP_118440132.1">
    <property type="nucleotide sequence ID" value="NZ_JAQERG010000021.1"/>
</dbReference>
<dbReference type="PANTHER" id="PTHR11929">
    <property type="entry name" value="ALPHA- 1,3 -FUCOSYLTRANSFERASE"/>
    <property type="match status" value="1"/>
</dbReference>
<accession>A0A5M5ZZB5</accession>
<comment type="caution">
    <text evidence="5">The sequence shown here is derived from an EMBL/GenBank/DDBJ whole genome shotgun (WGS) entry which is preliminary data.</text>
</comment>
<dbReference type="InterPro" id="IPR038577">
    <property type="entry name" value="GT10-like_C_sf"/>
</dbReference>
<comment type="similarity">
    <text evidence="1">Belongs to the glycosyltransferase 10 family.</text>
</comment>
<protein>
    <recommendedName>
        <fullName evidence="4">Fucosyltransferase C-terminal domain-containing protein</fullName>
    </recommendedName>
</protein>
<dbReference type="InterPro" id="IPR001503">
    <property type="entry name" value="Glyco_trans_10"/>
</dbReference>
<evidence type="ECO:0000259" key="4">
    <source>
        <dbReference type="Pfam" id="PF00852"/>
    </source>
</evidence>
<keyword evidence="2" id="KW-0328">Glycosyltransferase</keyword>
<dbReference type="Proteomes" id="UP000347681">
    <property type="component" value="Unassembled WGS sequence"/>
</dbReference>